<feature type="region of interest" description="Disordered" evidence="1">
    <location>
        <begin position="577"/>
        <end position="600"/>
    </location>
</feature>
<reference evidence="3" key="1">
    <citation type="journal article" date="2021" name="Nat. Commun.">
        <title>Genetic determinants of endophytism in the Arabidopsis root mycobiome.</title>
        <authorList>
            <person name="Mesny F."/>
            <person name="Miyauchi S."/>
            <person name="Thiergart T."/>
            <person name="Pickel B."/>
            <person name="Atanasova L."/>
            <person name="Karlsson M."/>
            <person name="Huettel B."/>
            <person name="Barry K.W."/>
            <person name="Haridas S."/>
            <person name="Chen C."/>
            <person name="Bauer D."/>
            <person name="Andreopoulos W."/>
            <person name="Pangilinan J."/>
            <person name="LaButti K."/>
            <person name="Riley R."/>
            <person name="Lipzen A."/>
            <person name="Clum A."/>
            <person name="Drula E."/>
            <person name="Henrissat B."/>
            <person name="Kohler A."/>
            <person name="Grigoriev I.V."/>
            <person name="Martin F.M."/>
            <person name="Hacquard S."/>
        </authorList>
    </citation>
    <scope>NUCLEOTIDE SEQUENCE</scope>
    <source>
        <strain evidence="3">MPI-CAGE-CH-0230</strain>
    </source>
</reference>
<gene>
    <name evidence="3" type="ORF">B0I36DRAFT_364707</name>
</gene>
<feature type="compositionally biased region" description="Basic and acidic residues" evidence="1">
    <location>
        <begin position="671"/>
        <end position="695"/>
    </location>
</feature>
<feature type="signal peptide" evidence="2">
    <location>
        <begin position="1"/>
        <end position="26"/>
    </location>
</feature>
<dbReference type="InterPro" id="IPR053169">
    <property type="entry name" value="MUG_Protein"/>
</dbReference>
<dbReference type="OrthoDB" id="4104179at2759"/>
<dbReference type="SUPFAM" id="SSF48208">
    <property type="entry name" value="Six-hairpin glycosidases"/>
    <property type="match status" value="1"/>
</dbReference>
<sequence length="760" mass="82658">MANARWIRRVLASVWCLASLPAVTQTAQGSFIPFFQTQVDGNAPGRITKPDLDGVLTQMLDAVDVMQREYYAPWVGTWPGSIDWTGAVMGTHLSAALRTLTEALARADKTAGGLHNKGKGSFVDWKLRANLVDNYFTQVTSYYFGENAVSIRGQAYDDILWVVLGWLEAVRFVDTHTKLHFSPASTATQTTGPGQHLVGASGGLAEILANQTFFGNVWIPPFAHRARVFWELSTHGWDDEYCAGGMTWNPRLLPYKNAITNELFIAASASMYLYFPGDDNGSPFLNGGGVGKAHGRRHRGYDGSDDDDDEDMPMWPPRDPRHLKAAVDGYRWLAASDFTDKQGLIIDGFHISGYSDPKNNNTACDERNLQIFTYNQGVVLTGARGLWAATGSRAYLEDGHKLIRNVVKATGWDLDKDRPIAAAAAATTTAGIGGGGSGGEDEIRAFRTQGTLPSWHGLGRMGVMEELCDASATCNQDALTFKGIFFHHLATFCEPLFSDSDAASASSASTTTTEHRGRQPHHDEQDFAKTQAMHASACLSYKSWLANNVRAALGTRDDRGRFGMWWTAGLLAPLSASATSSTSSSSSSPPSEAEGIPDGEYDMEDATEQYVGSWPTKLNDGIPRSGSSAGEQDAVPQPVDYRNDGVPWDSIWRSAEDLAAHHHNQRGGTGNHHEGHDLAEASNEDERGQRQGSRVEEEEEDNTRAELKKRGHSRGNTSSSSTTTTTIRDPNSRGAGRTVETQGGGLAVIRAYWSILAQEK</sequence>
<name>A0A9P9BNA2_9PEZI</name>
<accession>A0A9P9BNA2</accession>
<feature type="region of interest" description="Disordered" evidence="1">
    <location>
        <begin position="503"/>
        <end position="524"/>
    </location>
</feature>
<feature type="compositionally biased region" description="Acidic residues" evidence="1">
    <location>
        <begin position="303"/>
        <end position="312"/>
    </location>
</feature>
<keyword evidence="2" id="KW-0732">Signal</keyword>
<feature type="compositionally biased region" description="Low complexity" evidence="1">
    <location>
        <begin position="577"/>
        <end position="591"/>
    </location>
</feature>
<dbReference type="Pfam" id="PF03663">
    <property type="entry name" value="Glyco_hydro_76"/>
    <property type="match status" value="1"/>
</dbReference>
<protein>
    <recommendedName>
        <fullName evidence="5">Six-hairpin glycosidase-like protein</fullName>
    </recommendedName>
</protein>
<dbReference type="Proteomes" id="UP000756346">
    <property type="component" value="Unassembled WGS sequence"/>
</dbReference>
<dbReference type="GO" id="GO:0005975">
    <property type="term" value="P:carbohydrate metabolic process"/>
    <property type="evidence" value="ECO:0007669"/>
    <property type="project" value="InterPro"/>
</dbReference>
<feature type="region of interest" description="Disordered" evidence="1">
    <location>
        <begin position="295"/>
        <end position="314"/>
    </location>
</feature>
<evidence type="ECO:0000313" key="4">
    <source>
        <dbReference type="Proteomes" id="UP000756346"/>
    </source>
</evidence>
<evidence type="ECO:0000256" key="1">
    <source>
        <dbReference type="SAM" id="MobiDB-lite"/>
    </source>
</evidence>
<dbReference type="InterPro" id="IPR005198">
    <property type="entry name" value="Glyco_hydro_76"/>
</dbReference>
<comment type="caution">
    <text evidence="3">The sequence shown here is derived from an EMBL/GenBank/DDBJ whole genome shotgun (WGS) entry which is preliminary data.</text>
</comment>
<dbReference type="PANTHER" id="PTHR47791">
    <property type="entry name" value="MEIOTICALLY UP-REGULATED GENE 191 PROTEIN"/>
    <property type="match status" value="1"/>
</dbReference>
<feature type="region of interest" description="Disordered" evidence="1">
    <location>
        <begin position="662"/>
        <end position="744"/>
    </location>
</feature>
<feature type="chain" id="PRO_5040453264" description="Six-hairpin glycosidase-like protein" evidence="2">
    <location>
        <begin position="27"/>
        <end position="760"/>
    </location>
</feature>
<keyword evidence="4" id="KW-1185">Reference proteome</keyword>
<dbReference type="AlphaFoldDB" id="A0A9P9BNA2"/>
<feature type="compositionally biased region" description="Low complexity" evidence="1">
    <location>
        <begin position="717"/>
        <end position="726"/>
    </location>
</feature>
<feature type="compositionally biased region" description="Low complexity" evidence="1">
    <location>
        <begin position="503"/>
        <end position="512"/>
    </location>
</feature>
<organism evidence="3 4">
    <name type="scientific">Microdochium trichocladiopsis</name>
    <dbReference type="NCBI Taxonomy" id="1682393"/>
    <lineage>
        <taxon>Eukaryota</taxon>
        <taxon>Fungi</taxon>
        <taxon>Dikarya</taxon>
        <taxon>Ascomycota</taxon>
        <taxon>Pezizomycotina</taxon>
        <taxon>Sordariomycetes</taxon>
        <taxon>Xylariomycetidae</taxon>
        <taxon>Xylariales</taxon>
        <taxon>Microdochiaceae</taxon>
        <taxon>Microdochium</taxon>
    </lineage>
</organism>
<dbReference type="PANTHER" id="PTHR47791:SF2">
    <property type="entry name" value="ENDO MANNANASE, GH76 FAMILY (EUROFUNG)"/>
    <property type="match status" value="1"/>
</dbReference>
<proteinExistence type="predicted"/>
<evidence type="ECO:0008006" key="5">
    <source>
        <dbReference type="Google" id="ProtNLM"/>
    </source>
</evidence>
<dbReference type="GeneID" id="70188563"/>
<dbReference type="InterPro" id="IPR008928">
    <property type="entry name" value="6-hairpin_glycosidase_sf"/>
</dbReference>
<dbReference type="RefSeq" id="XP_046010317.1">
    <property type="nucleotide sequence ID" value="XM_046159017.1"/>
</dbReference>
<feature type="compositionally biased region" description="Basic and acidic residues" evidence="1">
    <location>
        <begin position="513"/>
        <end position="524"/>
    </location>
</feature>
<dbReference type="Gene3D" id="1.50.10.20">
    <property type="match status" value="1"/>
</dbReference>
<evidence type="ECO:0000313" key="3">
    <source>
        <dbReference type="EMBL" id="KAH7027518.1"/>
    </source>
</evidence>
<evidence type="ECO:0000256" key="2">
    <source>
        <dbReference type="SAM" id="SignalP"/>
    </source>
</evidence>
<feature type="region of interest" description="Disordered" evidence="1">
    <location>
        <begin position="613"/>
        <end position="642"/>
    </location>
</feature>
<dbReference type="EMBL" id="JAGTJQ010000007">
    <property type="protein sequence ID" value="KAH7027518.1"/>
    <property type="molecule type" value="Genomic_DNA"/>
</dbReference>